<dbReference type="Proteomes" id="UP000193144">
    <property type="component" value="Unassembled WGS sequence"/>
</dbReference>
<dbReference type="Gene3D" id="3.90.550.10">
    <property type="entry name" value="Spore Coat Polysaccharide Biosynthesis Protein SpsA, Chain A"/>
    <property type="match status" value="1"/>
</dbReference>
<dbReference type="STRING" id="1231657.A0A1Y1YGH4"/>
<dbReference type="Pfam" id="PF05637">
    <property type="entry name" value="Glyco_transf_34"/>
    <property type="match status" value="1"/>
</dbReference>
<evidence type="ECO:0000313" key="6">
    <source>
        <dbReference type="Proteomes" id="UP000193144"/>
    </source>
</evidence>
<keyword evidence="3" id="KW-0808">Transferase</keyword>
<dbReference type="AlphaFoldDB" id="A0A1Y1YGH4"/>
<keyword evidence="2" id="KW-0328">Glycosyltransferase</keyword>
<evidence type="ECO:0000256" key="4">
    <source>
        <dbReference type="SAM" id="Phobius"/>
    </source>
</evidence>
<dbReference type="GO" id="GO:0006487">
    <property type="term" value="P:protein N-linked glycosylation"/>
    <property type="evidence" value="ECO:0007669"/>
    <property type="project" value="TreeGrafter"/>
</dbReference>
<dbReference type="EMBL" id="MCFA01000246">
    <property type="protein sequence ID" value="ORX96856.1"/>
    <property type="molecule type" value="Genomic_DNA"/>
</dbReference>
<dbReference type="SUPFAM" id="SSF53448">
    <property type="entry name" value="Nucleotide-diphospho-sugar transferases"/>
    <property type="match status" value="1"/>
</dbReference>
<dbReference type="GO" id="GO:0000139">
    <property type="term" value="C:Golgi membrane"/>
    <property type="evidence" value="ECO:0007669"/>
    <property type="project" value="TreeGrafter"/>
</dbReference>
<evidence type="ECO:0000256" key="2">
    <source>
        <dbReference type="ARBA" id="ARBA00022676"/>
    </source>
</evidence>
<dbReference type="InterPro" id="IPR029044">
    <property type="entry name" value="Nucleotide-diphossugar_trans"/>
</dbReference>
<dbReference type="InterPro" id="IPR008630">
    <property type="entry name" value="Glyco_trans_34"/>
</dbReference>
<comment type="caution">
    <text evidence="5">The sequence shown here is derived from an EMBL/GenBank/DDBJ whole genome shotgun (WGS) entry which is preliminary data.</text>
</comment>
<dbReference type="OrthoDB" id="407658at2759"/>
<keyword evidence="6" id="KW-1185">Reference proteome</keyword>
<evidence type="ECO:0000256" key="3">
    <source>
        <dbReference type="ARBA" id="ARBA00022679"/>
    </source>
</evidence>
<feature type="transmembrane region" description="Helical" evidence="4">
    <location>
        <begin position="31"/>
        <end position="48"/>
    </location>
</feature>
<reference evidence="5 6" key="1">
    <citation type="submission" date="2016-07" db="EMBL/GenBank/DDBJ databases">
        <title>Pervasive Adenine N6-methylation of Active Genes in Fungi.</title>
        <authorList>
            <consortium name="DOE Joint Genome Institute"/>
            <person name="Mondo S.J."/>
            <person name="Dannebaum R.O."/>
            <person name="Kuo R.C."/>
            <person name="Labutti K."/>
            <person name="Haridas S."/>
            <person name="Kuo A."/>
            <person name="Salamov A."/>
            <person name="Ahrendt S.R."/>
            <person name="Lipzen A."/>
            <person name="Sullivan W."/>
            <person name="Andreopoulos W.B."/>
            <person name="Clum A."/>
            <person name="Lindquist E."/>
            <person name="Daum C."/>
            <person name="Ramamoorthy G.K."/>
            <person name="Gryganskyi A."/>
            <person name="Culley D."/>
            <person name="Magnuson J.K."/>
            <person name="James T.Y."/>
            <person name="O'Malley M.A."/>
            <person name="Stajich J.E."/>
            <person name="Spatafora J.W."/>
            <person name="Visel A."/>
            <person name="Grigoriev I.V."/>
        </authorList>
    </citation>
    <scope>NUCLEOTIDE SEQUENCE [LARGE SCALE GENOMIC DNA]</scope>
    <source>
        <strain evidence="5 6">CBS 115471</strain>
    </source>
</reference>
<evidence type="ECO:0008006" key="7">
    <source>
        <dbReference type="Google" id="ProtNLM"/>
    </source>
</evidence>
<evidence type="ECO:0000256" key="1">
    <source>
        <dbReference type="ARBA" id="ARBA00005664"/>
    </source>
</evidence>
<evidence type="ECO:0000313" key="5">
    <source>
        <dbReference type="EMBL" id="ORX96856.1"/>
    </source>
</evidence>
<protein>
    <recommendedName>
        <fullName evidence="7">Galactosyl transferase GMA12/MNN10 family-domain-containing protein</fullName>
    </recommendedName>
</protein>
<sequence length="403" mass="46104">MGYDRYGVLASQHIRPQQQRSRFHAPTTGRLIRYVLAVILVLGFYTIWCRPGISPTTDHSLAITDVPLPNLAGDAHTVVYADNPSIQPDHVEESTAEIAKVESQGRETIKPETAVSVNPISYSGARFGKITASFGDPDPPYEDAIQSHQAHNDLHGYPHFILREHMIRGLWSKHGWIMTIIGQELAKPEGERLQWLLWHDRDTVLMNPQIPLDIFLPPEPQFSNIHLLVTNDRHGLNNGVFLIRVSQWAFKLFASALSIREYQPEIPLKYTEQSAMEEAIKRPWWAKSVVQVPQRWFNCYPPDGSSGDEHAPRICREGSMLIHFASNRDGKRPERMARFHEIADNKTAEWYKPVNETGYVKEIAEYWERLGQGEDQQSIVNDLGKRSWKVKAKGKKRGHKKRA</sequence>
<dbReference type="GO" id="GO:0016757">
    <property type="term" value="F:glycosyltransferase activity"/>
    <property type="evidence" value="ECO:0007669"/>
    <property type="project" value="UniProtKB-KW"/>
</dbReference>
<gene>
    <name evidence="5" type="ORF">BCR34DRAFT_607508</name>
</gene>
<accession>A0A1Y1YGH4</accession>
<proteinExistence type="inferred from homology"/>
<name>A0A1Y1YGH4_9PLEO</name>
<organism evidence="5 6">
    <name type="scientific">Clohesyomyces aquaticus</name>
    <dbReference type="NCBI Taxonomy" id="1231657"/>
    <lineage>
        <taxon>Eukaryota</taxon>
        <taxon>Fungi</taxon>
        <taxon>Dikarya</taxon>
        <taxon>Ascomycota</taxon>
        <taxon>Pezizomycotina</taxon>
        <taxon>Dothideomycetes</taxon>
        <taxon>Pleosporomycetidae</taxon>
        <taxon>Pleosporales</taxon>
        <taxon>Lindgomycetaceae</taxon>
        <taxon>Clohesyomyces</taxon>
    </lineage>
</organism>
<keyword evidence="4" id="KW-0812">Transmembrane</keyword>
<keyword evidence="4" id="KW-0472">Membrane</keyword>
<dbReference type="PANTHER" id="PTHR31306">
    <property type="entry name" value="ALPHA-1,6-MANNOSYLTRANSFERASE MNN11-RELATED"/>
    <property type="match status" value="1"/>
</dbReference>
<dbReference type="PANTHER" id="PTHR31306:SF8">
    <property type="entry name" value="GLYCOSYLTRANSFERASE FAMILY 34 PROTEIN"/>
    <property type="match status" value="1"/>
</dbReference>
<comment type="similarity">
    <text evidence="1">Belongs to the glycosyltransferase 34 family.</text>
</comment>
<keyword evidence="4" id="KW-1133">Transmembrane helix</keyword>